<evidence type="ECO:0000313" key="1">
    <source>
        <dbReference type="EMBL" id="QAA32144.1"/>
    </source>
</evidence>
<gene>
    <name evidence="1" type="ORF">C1I91_11040</name>
</gene>
<dbReference type="AlphaFoldDB" id="A0A3R5TFI9"/>
<dbReference type="RefSeq" id="WP_128212936.1">
    <property type="nucleotide sequence ID" value="NZ_CP025746.1"/>
</dbReference>
<dbReference type="PANTHER" id="PTHR33293">
    <property type="entry name" value="INSERTION ELEMENT IS1 1 PROTEIN INSB-RELATED"/>
    <property type="match status" value="1"/>
</dbReference>
<dbReference type="PANTHER" id="PTHR33293:SF1">
    <property type="entry name" value="INSERTION ELEMENT IS1 1 PROTEIN INSB-RELATED"/>
    <property type="match status" value="1"/>
</dbReference>
<name>A0A3R5TFI9_9CLOT</name>
<reference evidence="1 2" key="1">
    <citation type="submission" date="2018-01" db="EMBL/GenBank/DDBJ databases">
        <title>Genome Sequencing and Assembly of Anaerobacter polyendosporus strain CT4.</title>
        <authorList>
            <person name="Tachaapaikoon C."/>
            <person name="Sutheeworapong S."/>
            <person name="Jenjaroenpun P."/>
            <person name="Wongsurawat T."/>
            <person name="Nookeaw I."/>
            <person name="Cheawchanlertfa P."/>
            <person name="Kosugi A."/>
            <person name="Cheevadhanarak S."/>
            <person name="Ratanakhanokchai K."/>
        </authorList>
    </citation>
    <scope>NUCLEOTIDE SEQUENCE [LARGE SCALE GENOMIC DNA]</scope>
    <source>
        <strain evidence="1 2">CT4</strain>
    </source>
</reference>
<dbReference type="KEGG" id="cmah:C1I91_11040"/>
<dbReference type="OrthoDB" id="15023at2"/>
<proteinExistence type="predicted"/>
<keyword evidence="2" id="KW-1185">Reference proteome</keyword>
<dbReference type="InterPro" id="IPR051354">
    <property type="entry name" value="Transposase_27_IS1"/>
</dbReference>
<organism evidence="1 2">
    <name type="scientific">Clostridium manihotivorum</name>
    <dbReference type="NCBI Taxonomy" id="2320868"/>
    <lineage>
        <taxon>Bacteria</taxon>
        <taxon>Bacillati</taxon>
        <taxon>Bacillota</taxon>
        <taxon>Clostridia</taxon>
        <taxon>Eubacteriales</taxon>
        <taxon>Clostridiaceae</taxon>
        <taxon>Clostridium</taxon>
    </lineage>
</organism>
<accession>A0A3R5TFI9</accession>
<sequence>MVKSKSKSSDDKFNTEYTSKEEYYKNRKVECCPQCGSKTFNKHGFYNHIQRYKCSECDKTFSNSTSSLWSYSKKDIKAWTRFLKFTLEKKSLRLSAKELKISLTTAFYWRHKILNSLTLQVKKEVLGGVVHAGRVHCKESFKGCRDIKSKEIKESKWNMWDLRNPRKSIWVFSAISDNGCMFATSVKPHIKMKFFKEKIFSRVDKKSYIVPYNQDGYSATIAKEYNGKRFMEVEKDPRMIYLRRNIREFIAVFRGVATKYLQRYLELYVLVNTNGGQSYLKLMNENFLKENNFIRTYIIRDSQGYLSEA</sequence>
<evidence type="ECO:0008006" key="3">
    <source>
        <dbReference type="Google" id="ProtNLM"/>
    </source>
</evidence>
<protein>
    <recommendedName>
        <fullName evidence="3">IS1 family transposase</fullName>
    </recommendedName>
</protein>
<dbReference type="EMBL" id="CP025746">
    <property type="protein sequence ID" value="QAA32144.1"/>
    <property type="molecule type" value="Genomic_DNA"/>
</dbReference>
<dbReference type="Proteomes" id="UP000286268">
    <property type="component" value="Chromosome"/>
</dbReference>
<evidence type="ECO:0000313" key="2">
    <source>
        <dbReference type="Proteomes" id="UP000286268"/>
    </source>
</evidence>